<reference evidence="1 2" key="1">
    <citation type="journal article" date="2014" name="Int. J. Syst. Evol. Microbiol.">
        <title>Fulvimonas yonginensis sp. nov., isolated from greenhouse soil, and emended description of the genus Fulvimonas.</title>
        <authorList>
            <person name="Ahn J.H."/>
            <person name="Kim S.J."/>
            <person name="Weon H.Y."/>
            <person name="Hong S.B."/>
            <person name="Seok S.J."/>
            <person name="Kwon S.W."/>
        </authorList>
    </citation>
    <scope>NUCLEOTIDE SEQUENCE [LARGE SCALE GENOMIC DNA]</scope>
    <source>
        <strain evidence="1 2">KACC 16952</strain>
    </source>
</reference>
<dbReference type="EMBL" id="JBBBNY010000001">
    <property type="protein sequence ID" value="MEI7035459.1"/>
    <property type="molecule type" value="Genomic_DNA"/>
</dbReference>
<accession>A0ABU8J7F3</accession>
<dbReference type="Pfam" id="PF11162">
    <property type="entry name" value="DUF2946"/>
    <property type="match status" value="1"/>
</dbReference>
<keyword evidence="2" id="KW-1185">Reference proteome</keyword>
<sequence length="106" mass="10669">MVAIALTVAVPVISRVLPMRGAPGMEACDRHDGHREAPAAPGAPIALKCGYCDLLGHSPVLLAVGSPPVLLPLPPAGAAVVMPAPRRAVREVLAAAPRGPPAPLQA</sequence>
<dbReference type="InterPro" id="IPR021333">
    <property type="entry name" value="DUF2946"/>
</dbReference>
<dbReference type="RefSeq" id="WP_336806068.1">
    <property type="nucleotide sequence ID" value="NZ_JBBBNY010000001.1"/>
</dbReference>
<organism evidence="1 2">
    <name type="scientific">Fulvimonas yonginensis</name>
    <dbReference type="NCBI Taxonomy" id="1495200"/>
    <lineage>
        <taxon>Bacteria</taxon>
        <taxon>Pseudomonadati</taxon>
        <taxon>Pseudomonadota</taxon>
        <taxon>Gammaproteobacteria</taxon>
        <taxon>Lysobacterales</taxon>
        <taxon>Rhodanobacteraceae</taxon>
        <taxon>Fulvimonas</taxon>
    </lineage>
</organism>
<dbReference type="Proteomes" id="UP001381174">
    <property type="component" value="Unassembled WGS sequence"/>
</dbReference>
<evidence type="ECO:0000313" key="1">
    <source>
        <dbReference type="EMBL" id="MEI7035459.1"/>
    </source>
</evidence>
<comment type="caution">
    <text evidence="1">The sequence shown here is derived from an EMBL/GenBank/DDBJ whole genome shotgun (WGS) entry which is preliminary data.</text>
</comment>
<name>A0ABU8J7F3_9GAMM</name>
<gene>
    <name evidence="1" type="ORF">WAT24_01670</name>
</gene>
<protein>
    <submittedName>
        <fullName evidence="1">DUF2946 family protein</fullName>
    </submittedName>
</protein>
<proteinExistence type="predicted"/>
<evidence type="ECO:0000313" key="2">
    <source>
        <dbReference type="Proteomes" id="UP001381174"/>
    </source>
</evidence>